<dbReference type="SUPFAM" id="SSF52980">
    <property type="entry name" value="Restriction endonuclease-like"/>
    <property type="match status" value="1"/>
</dbReference>
<comment type="caution">
    <text evidence="2">The sequence shown here is derived from an EMBL/GenBank/DDBJ whole genome shotgun (WGS) entry which is preliminary data.</text>
</comment>
<keyword evidence="2" id="KW-0378">Hydrolase</keyword>
<dbReference type="GO" id="GO:0003677">
    <property type="term" value="F:DNA binding"/>
    <property type="evidence" value="ECO:0007669"/>
    <property type="project" value="InterPro"/>
</dbReference>
<evidence type="ECO:0000259" key="1">
    <source>
        <dbReference type="Pfam" id="PF04471"/>
    </source>
</evidence>
<dbReference type="InterPro" id="IPR011856">
    <property type="entry name" value="tRNA_endonuc-like_dom_sf"/>
</dbReference>
<dbReference type="PANTHER" id="PTHR30015:SF7">
    <property type="entry name" value="TYPE IV METHYL-DIRECTED RESTRICTION ENZYME ECOKMRR"/>
    <property type="match status" value="1"/>
</dbReference>
<reference evidence="2 3" key="1">
    <citation type="submission" date="2018-05" db="EMBL/GenBank/DDBJ databases">
        <title>Genomic Encyclopedia of Type Strains, Phase IV (KMG-IV): sequencing the most valuable type-strain genomes for metagenomic binning, comparative biology and taxonomic classification.</title>
        <authorList>
            <person name="Goeker M."/>
        </authorList>
    </citation>
    <scope>NUCLEOTIDE SEQUENCE [LARGE SCALE GENOMIC DNA]</scope>
    <source>
        <strain evidence="2 3">DSM 29661</strain>
    </source>
</reference>
<dbReference type="AlphaFoldDB" id="A0A318L2E7"/>
<gene>
    <name evidence="2" type="ORF">DFR34_101258</name>
</gene>
<sequence length="269" mass="30380">MWHFDGVIIATCNKCGTEHEINVSDLDVNCYGGEYHENGMGEESNYEIFQAFSCRNCRSEFEVSFDATEYPAGFLSYVIDNSTGVDCNGVPFIEHADESPIYTFPEPKIHIPDKRIITELSDINSTIPKLIHLIQQNNSHIYKISSREFEEIIAEVFRRQGFGVELTKRTRDGGKDIIAIQRDSMGIETRYFIECKKFAPENKVDVGIVRALYGVHSGNGGPNKSIIATTSSFTSEAICFANEGSRSKWDMDLRDINDVLGWISSYRLN</sequence>
<organism evidence="2 3">
    <name type="scientific">Rivihabitans pingtungensis</name>
    <dbReference type="NCBI Taxonomy" id="1054498"/>
    <lineage>
        <taxon>Bacteria</taxon>
        <taxon>Pseudomonadati</taxon>
        <taxon>Pseudomonadota</taxon>
        <taxon>Betaproteobacteria</taxon>
        <taxon>Neisseriales</taxon>
        <taxon>Aquaspirillaceae</taxon>
        <taxon>Rivihabitans</taxon>
    </lineage>
</organism>
<keyword evidence="2" id="KW-0255">Endonuclease</keyword>
<evidence type="ECO:0000313" key="2">
    <source>
        <dbReference type="EMBL" id="PXX82025.1"/>
    </source>
</evidence>
<dbReference type="Gene3D" id="3.40.1350.10">
    <property type="match status" value="1"/>
</dbReference>
<keyword evidence="3" id="KW-1185">Reference proteome</keyword>
<dbReference type="InterPro" id="IPR011335">
    <property type="entry name" value="Restrct_endonuc-II-like"/>
</dbReference>
<dbReference type="InterPro" id="IPR007560">
    <property type="entry name" value="Restrct_endonuc_IV_Mrr"/>
</dbReference>
<protein>
    <submittedName>
        <fullName evidence="2">Restriction endonuclease</fullName>
    </submittedName>
</protein>
<evidence type="ECO:0000313" key="3">
    <source>
        <dbReference type="Proteomes" id="UP000247555"/>
    </source>
</evidence>
<dbReference type="EMBL" id="QJKI01000001">
    <property type="protein sequence ID" value="PXX82025.1"/>
    <property type="molecule type" value="Genomic_DNA"/>
</dbReference>
<dbReference type="GO" id="GO:0009307">
    <property type="term" value="P:DNA restriction-modification system"/>
    <property type="evidence" value="ECO:0007669"/>
    <property type="project" value="InterPro"/>
</dbReference>
<dbReference type="Pfam" id="PF04471">
    <property type="entry name" value="Mrr_cat"/>
    <property type="match status" value="1"/>
</dbReference>
<name>A0A318L2E7_9NEIS</name>
<proteinExistence type="predicted"/>
<dbReference type="OrthoDB" id="5782056at2"/>
<accession>A0A318L2E7</accession>
<keyword evidence="2" id="KW-0540">Nuclease</keyword>
<dbReference type="RefSeq" id="WP_110389326.1">
    <property type="nucleotide sequence ID" value="NZ_QJKI01000001.1"/>
</dbReference>
<dbReference type="GO" id="GO:0015666">
    <property type="term" value="F:restriction endodeoxyribonuclease activity"/>
    <property type="evidence" value="ECO:0007669"/>
    <property type="project" value="TreeGrafter"/>
</dbReference>
<feature type="domain" description="Restriction endonuclease type IV Mrr" evidence="1">
    <location>
        <begin position="142"/>
        <end position="245"/>
    </location>
</feature>
<dbReference type="PANTHER" id="PTHR30015">
    <property type="entry name" value="MRR RESTRICTION SYSTEM PROTEIN"/>
    <property type="match status" value="1"/>
</dbReference>
<dbReference type="Proteomes" id="UP000247555">
    <property type="component" value="Unassembled WGS sequence"/>
</dbReference>
<dbReference type="InterPro" id="IPR052906">
    <property type="entry name" value="Type_IV_Methyl-Rstrct_Enzyme"/>
</dbReference>